<accession>A0AAU9EMX8</accession>
<dbReference type="KEGG" id="dmp:FAK_35200"/>
<evidence type="ECO:0000313" key="1">
    <source>
        <dbReference type="EMBL" id="BEQ16454.1"/>
    </source>
</evidence>
<gene>
    <name evidence="1" type="ORF">FAK_35200</name>
</gene>
<sequence>MDLKSLDEKLSRFLRPATYPVALSMVADREQLPPAMAKAADRPSPMLVCQGVTLARRYGWKVCLTPQDMVCPLGALALGFAPPTDEFLSGHTGVPNWVCDDAARSVVAEAIPKLPHGQAGYMIAAPLAQADWEPQLIIVYGNPAQMVRLVQALVHHTGRPLNFSTMGGIGCASYISQALITGQCQLVPCGAGDRIFAMAQDDEMAFAIPYAEVDKLLSGLEFTDRAGLRYPVTPYLRFHTEMPDTYQALMKELADED</sequence>
<dbReference type="Pfam" id="PF02596">
    <property type="entry name" value="DUF169"/>
    <property type="match status" value="1"/>
</dbReference>
<dbReference type="EMBL" id="AP028679">
    <property type="protein sequence ID" value="BEQ16454.1"/>
    <property type="molecule type" value="Genomic_DNA"/>
</dbReference>
<dbReference type="AlphaFoldDB" id="A0AAU9EMX8"/>
<evidence type="ECO:0008006" key="3">
    <source>
        <dbReference type="Google" id="ProtNLM"/>
    </source>
</evidence>
<keyword evidence="2" id="KW-1185">Reference proteome</keyword>
<dbReference type="InterPro" id="IPR003748">
    <property type="entry name" value="DUF169"/>
</dbReference>
<dbReference type="PANTHER" id="PTHR37954:SF3">
    <property type="entry name" value="DUF169 DOMAIN-CONTAINING PROTEIN"/>
    <property type="match status" value="1"/>
</dbReference>
<dbReference type="PANTHER" id="PTHR37954">
    <property type="entry name" value="BLL4979 PROTEIN"/>
    <property type="match status" value="1"/>
</dbReference>
<proteinExistence type="predicted"/>
<organism evidence="1 2">
    <name type="scientific">Desulfoferula mesophila</name>
    <dbReference type="NCBI Taxonomy" id="3058419"/>
    <lineage>
        <taxon>Bacteria</taxon>
        <taxon>Pseudomonadati</taxon>
        <taxon>Thermodesulfobacteriota</taxon>
        <taxon>Desulfarculia</taxon>
        <taxon>Desulfarculales</taxon>
        <taxon>Desulfarculaceae</taxon>
        <taxon>Desulfoferula</taxon>
    </lineage>
</organism>
<dbReference type="RefSeq" id="WP_338602287.1">
    <property type="nucleotide sequence ID" value="NZ_AP028679.1"/>
</dbReference>
<protein>
    <recommendedName>
        <fullName evidence="3">DUF169 domain-containing protein</fullName>
    </recommendedName>
</protein>
<dbReference type="Proteomes" id="UP001366166">
    <property type="component" value="Chromosome"/>
</dbReference>
<reference evidence="2" key="1">
    <citation type="journal article" date="2023" name="Arch. Microbiol.">
        <title>Desulfoferula mesophilus gen. nov. sp. nov., a mesophilic sulfate-reducing bacterium isolated from a brackish lake sediment.</title>
        <authorList>
            <person name="Watanabe T."/>
            <person name="Yabe T."/>
            <person name="Tsuji J.M."/>
            <person name="Fukui M."/>
        </authorList>
    </citation>
    <scope>NUCLEOTIDE SEQUENCE [LARGE SCALE GENOMIC DNA]</scope>
    <source>
        <strain evidence="2">12FAK</strain>
    </source>
</reference>
<evidence type="ECO:0000313" key="2">
    <source>
        <dbReference type="Proteomes" id="UP001366166"/>
    </source>
</evidence>
<name>A0AAU9EMX8_9BACT</name>